<proteinExistence type="predicted"/>
<dbReference type="SUPFAM" id="SSF47769">
    <property type="entry name" value="SAM/Pointed domain"/>
    <property type="match status" value="1"/>
</dbReference>
<organism evidence="1">
    <name type="scientific">Amphimedon queenslandica</name>
    <name type="common">Sponge</name>
    <dbReference type="NCBI Taxonomy" id="400682"/>
    <lineage>
        <taxon>Eukaryota</taxon>
        <taxon>Metazoa</taxon>
        <taxon>Porifera</taxon>
        <taxon>Demospongiae</taxon>
        <taxon>Heteroscleromorpha</taxon>
        <taxon>Haplosclerida</taxon>
        <taxon>Niphatidae</taxon>
        <taxon>Amphimedon</taxon>
    </lineage>
</organism>
<dbReference type="Gene3D" id="1.10.150.50">
    <property type="entry name" value="Transcription Factor, Ets-1"/>
    <property type="match status" value="1"/>
</dbReference>
<protein>
    <submittedName>
        <fullName evidence="1">Uncharacterized protein</fullName>
    </submittedName>
</protein>
<dbReference type="EnsemblMetazoa" id="Aqu2.1.05826_001">
    <property type="protein sequence ID" value="Aqu2.1.05826_001"/>
    <property type="gene ID" value="Aqu2.1.05826"/>
</dbReference>
<sequence>TLGMAQIHSLSVDGLVDLLQKEIPGLEAAVSDNIRRHKIDGQIFIQLNEEYLREIAPLLGDRVRLKQIISSSLEPSTCNFASSPVSFSSPSYVSDSLDSTAQDVSRSTHDVSHVTENSSEIPFNNWAEKMTIPKHFSKVRLFNHSMHMHNG</sequence>
<name>A0A1X7SUP8_AMPQE</name>
<reference evidence="1" key="1">
    <citation type="submission" date="2017-05" db="UniProtKB">
        <authorList>
            <consortium name="EnsemblMetazoa"/>
        </authorList>
    </citation>
    <scope>IDENTIFICATION</scope>
</reference>
<dbReference type="InParanoid" id="A0A1X7SUP8"/>
<dbReference type="AlphaFoldDB" id="A0A1X7SUP8"/>
<dbReference type="InterPro" id="IPR013761">
    <property type="entry name" value="SAM/pointed_sf"/>
</dbReference>
<accession>A0A1X7SUP8</accession>
<evidence type="ECO:0000313" key="1">
    <source>
        <dbReference type="EnsemblMetazoa" id="Aqu2.1.05826_001"/>
    </source>
</evidence>
<dbReference type="OrthoDB" id="10533519at2759"/>